<dbReference type="CDD" id="cd05379">
    <property type="entry name" value="CAP_bacterial"/>
    <property type="match status" value="1"/>
</dbReference>
<dbReference type="InterPro" id="IPR014044">
    <property type="entry name" value="CAP_dom"/>
</dbReference>
<keyword evidence="1" id="KW-0677">Repeat</keyword>
<feature type="domain" description="SLH" evidence="3">
    <location>
        <begin position="524"/>
        <end position="580"/>
    </location>
</feature>
<dbReference type="Pfam" id="PF00188">
    <property type="entry name" value="CAP"/>
    <property type="match status" value="1"/>
</dbReference>
<dbReference type="PANTHER" id="PTHR31157:SF1">
    <property type="entry name" value="SCP DOMAIN-CONTAINING PROTEIN"/>
    <property type="match status" value="1"/>
</dbReference>
<feature type="transmembrane region" description="Helical" evidence="2">
    <location>
        <begin position="7"/>
        <end position="26"/>
    </location>
</feature>
<dbReference type="EMBL" id="CP042243">
    <property type="protein sequence ID" value="QEK13099.1"/>
    <property type="molecule type" value="Genomic_DNA"/>
</dbReference>
<keyword evidence="2" id="KW-0812">Transmembrane</keyword>
<protein>
    <recommendedName>
        <fullName evidence="3">SLH domain-containing protein</fullName>
    </recommendedName>
</protein>
<name>A0A5C0SJH6_CRATE</name>
<evidence type="ECO:0000256" key="1">
    <source>
        <dbReference type="ARBA" id="ARBA00022737"/>
    </source>
</evidence>
<evidence type="ECO:0000256" key="2">
    <source>
        <dbReference type="SAM" id="Phobius"/>
    </source>
</evidence>
<proteinExistence type="predicted"/>
<evidence type="ECO:0000313" key="5">
    <source>
        <dbReference type="Proteomes" id="UP000324646"/>
    </source>
</evidence>
<dbReference type="Gene3D" id="3.40.33.10">
    <property type="entry name" value="CAP"/>
    <property type="match status" value="1"/>
</dbReference>
<evidence type="ECO:0000259" key="3">
    <source>
        <dbReference type="PROSITE" id="PS51272"/>
    </source>
</evidence>
<accession>A0A5C0SJH6</accession>
<sequence>MKNKVKYIFLMLLFIIISSVYTIAYADNVIGYFPPQPKDVTVLVSKPSISMQLVLNNNVVKEIDMKLNGNKVAAEYDQRFQTISYKPVNPLKPGQYKVDLNIVLEDQKMIKESWQFIVSENAVDELSKPTEEQKKVINYANRYRRFLGLKEFSLNDSLNAAAMGHSNYMAINKKLIHQEFSNDKGFTGTESYSRAGAFGYVGSYMSENVSFGQKDYKEAIDALMDAPYHRLVWINPFFVDLGYGEKEKYYTFTFGGKKTLEDKLVVYPIKDQEDVPTSWDGNEIPNPLRFYTKKDMVGYPISLSYFSKKNIKKFILEKATLKNSKGSIVDTYINTPTKDEKLQESILIIPSNPLAKGEKYTVSVKGSILFDDQTTVEINKTWNFTTVVEENDKNGWMKKFIYDDIKDHWAQKDILYLGEKGIVSPKQNNLYKPNDKITRAEFAEFVVNVLGLQTKPYEGIFKDVKENTNKAVYIEAAFREGIVKGLGDGNFQPNRTIKREEIAALVMRAYEKKGNLHKIKQLPLLSFVDQKDISSWALKDVKGAYELGIIKGRDTGEFAPKDFATRAEAAVMIMRLLEKL</sequence>
<dbReference type="RefSeq" id="WP_148810270.1">
    <property type="nucleotide sequence ID" value="NZ_CP042243.1"/>
</dbReference>
<keyword evidence="2" id="KW-1133">Transmembrane helix</keyword>
<dbReference type="Pfam" id="PF00395">
    <property type="entry name" value="SLH"/>
    <property type="match status" value="3"/>
</dbReference>
<organism evidence="4 5">
    <name type="scientific">Crassaminicella thermophila</name>
    <dbReference type="NCBI Taxonomy" id="2599308"/>
    <lineage>
        <taxon>Bacteria</taxon>
        <taxon>Bacillati</taxon>
        <taxon>Bacillota</taxon>
        <taxon>Clostridia</taxon>
        <taxon>Eubacteriales</taxon>
        <taxon>Clostridiaceae</taxon>
        <taxon>Crassaminicella</taxon>
    </lineage>
</organism>
<dbReference type="AlphaFoldDB" id="A0A5C0SJH6"/>
<dbReference type="InterPro" id="IPR035940">
    <property type="entry name" value="CAP_sf"/>
</dbReference>
<keyword evidence="2" id="KW-0472">Membrane</keyword>
<dbReference type="InterPro" id="IPR001119">
    <property type="entry name" value="SLH_dom"/>
</dbReference>
<evidence type="ECO:0000313" key="4">
    <source>
        <dbReference type="EMBL" id="QEK13099.1"/>
    </source>
</evidence>
<reference evidence="4 5" key="1">
    <citation type="submission" date="2019-07" db="EMBL/GenBank/DDBJ databases">
        <title>Complete genome of Crassaminicella thermophila SY095.</title>
        <authorList>
            <person name="Li X."/>
        </authorList>
    </citation>
    <scope>NUCLEOTIDE SEQUENCE [LARGE SCALE GENOMIC DNA]</scope>
    <source>
        <strain evidence="4 5">SY095</strain>
    </source>
</reference>
<dbReference type="PROSITE" id="PS51272">
    <property type="entry name" value="SLH"/>
    <property type="match status" value="3"/>
</dbReference>
<dbReference type="Proteomes" id="UP000324646">
    <property type="component" value="Chromosome"/>
</dbReference>
<gene>
    <name evidence="4" type="ORF">FQB35_12645</name>
</gene>
<keyword evidence="5" id="KW-1185">Reference proteome</keyword>
<dbReference type="PANTHER" id="PTHR31157">
    <property type="entry name" value="SCP DOMAIN-CONTAINING PROTEIN"/>
    <property type="match status" value="1"/>
</dbReference>
<dbReference type="SUPFAM" id="SSF55797">
    <property type="entry name" value="PR-1-like"/>
    <property type="match status" value="1"/>
</dbReference>
<dbReference type="OrthoDB" id="2690110at2"/>
<feature type="domain" description="SLH" evidence="3">
    <location>
        <begin position="397"/>
        <end position="460"/>
    </location>
</feature>
<dbReference type="KEGG" id="crs:FQB35_12645"/>
<feature type="domain" description="SLH" evidence="3">
    <location>
        <begin position="461"/>
        <end position="520"/>
    </location>
</feature>